<dbReference type="SMART" id="SM00756">
    <property type="entry name" value="VKc"/>
    <property type="match status" value="1"/>
</dbReference>
<dbReference type="PANTHER" id="PTHR34573">
    <property type="entry name" value="VKC DOMAIN-CONTAINING PROTEIN"/>
    <property type="match status" value="1"/>
</dbReference>
<evidence type="ECO:0000256" key="4">
    <source>
        <dbReference type="ARBA" id="ARBA00022719"/>
    </source>
</evidence>
<dbReference type="GO" id="GO:0016020">
    <property type="term" value="C:membrane"/>
    <property type="evidence" value="ECO:0007669"/>
    <property type="project" value="UniProtKB-SubCell"/>
</dbReference>
<dbReference type="CDD" id="cd12916">
    <property type="entry name" value="VKOR_1"/>
    <property type="match status" value="1"/>
</dbReference>
<protein>
    <recommendedName>
        <fullName evidence="11">Vitamin K epoxide reductase domain-containing protein</fullName>
    </recommendedName>
</protein>
<evidence type="ECO:0000313" key="12">
    <source>
        <dbReference type="EMBL" id="OGI65476.1"/>
    </source>
</evidence>
<dbReference type="InterPro" id="IPR012932">
    <property type="entry name" value="VKOR"/>
</dbReference>
<feature type="transmembrane region" description="Helical" evidence="10">
    <location>
        <begin position="7"/>
        <end position="27"/>
    </location>
</feature>
<evidence type="ECO:0000259" key="11">
    <source>
        <dbReference type="SMART" id="SM00756"/>
    </source>
</evidence>
<evidence type="ECO:0000256" key="2">
    <source>
        <dbReference type="ARBA" id="ARBA00006214"/>
    </source>
</evidence>
<keyword evidence="7 10" id="KW-0472">Membrane</keyword>
<keyword evidence="9" id="KW-0676">Redox-active center</keyword>
<keyword evidence="6" id="KW-0560">Oxidoreductase</keyword>
<name>A0A1F6V7K0_9BACT</name>
<proteinExistence type="inferred from homology"/>
<dbReference type="Pfam" id="PF07884">
    <property type="entry name" value="VKOR"/>
    <property type="match status" value="1"/>
</dbReference>
<dbReference type="GO" id="GO:0048038">
    <property type="term" value="F:quinone binding"/>
    <property type="evidence" value="ECO:0007669"/>
    <property type="project" value="UniProtKB-KW"/>
</dbReference>
<reference evidence="12 13" key="1">
    <citation type="journal article" date="2016" name="Nat. Commun.">
        <title>Thousands of microbial genomes shed light on interconnected biogeochemical processes in an aquifer system.</title>
        <authorList>
            <person name="Anantharaman K."/>
            <person name="Brown C.T."/>
            <person name="Hug L.A."/>
            <person name="Sharon I."/>
            <person name="Castelle C.J."/>
            <person name="Probst A.J."/>
            <person name="Thomas B.C."/>
            <person name="Singh A."/>
            <person name="Wilkins M.J."/>
            <person name="Karaoz U."/>
            <person name="Brodie E.L."/>
            <person name="Williams K.H."/>
            <person name="Hubbard S.S."/>
            <person name="Banfield J.F."/>
        </authorList>
    </citation>
    <scope>NUCLEOTIDE SEQUENCE [LARGE SCALE GENOMIC DNA]</scope>
</reference>
<dbReference type="GO" id="GO:0016491">
    <property type="term" value="F:oxidoreductase activity"/>
    <property type="evidence" value="ECO:0007669"/>
    <property type="project" value="UniProtKB-KW"/>
</dbReference>
<dbReference type="PANTHER" id="PTHR34573:SF1">
    <property type="entry name" value="VITAMIN K EPOXIDE REDUCTASE DOMAIN-CONTAINING PROTEIN"/>
    <property type="match status" value="1"/>
</dbReference>
<keyword evidence="3 10" id="KW-0812">Transmembrane</keyword>
<evidence type="ECO:0000313" key="13">
    <source>
        <dbReference type="Proteomes" id="UP000177370"/>
    </source>
</evidence>
<organism evidence="12 13">
    <name type="scientific">Candidatus Nomurabacteria bacterium RIFCSPHIGHO2_01_FULL_40_24b</name>
    <dbReference type="NCBI Taxonomy" id="1801739"/>
    <lineage>
        <taxon>Bacteria</taxon>
        <taxon>Candidatus Nomuraibacteriota</taxon>
    </lineage>
</organism>
<evidence type="ECO:0000256" key="3">
    <source>
        <dbReference type="ARBA" id="ARBA00022692"/>
    </source>
</evidence>
<dbReference type="EMBL" id="MFTP01000018">
    <property type="protein sequence ID" value="OGI65476.1"/>
    <property type="molecule type" value="Genomic_DNA"/>
</dbReference>
<dbReference type="Gene3D" id="1.20.1440.130">
    <property type="entry name" value="VKOR domain"/>
    <property type="match status" value="1"/>
</dbReference>
<feature type="transmembrane region" description="Helical" evidence="10">
    <location>
        <begin position="89"/>
        <end position="109"/>
    </location>
</feature>
<feature type="domain" description="Vitamin K epoxide reductase" evidence="11">
    <location>
        <begin position="6"/>
        <end position="141"/>
    </location>
</feature>
<keyword evidence="5 10" id="KW-1133">Transmembrane helix</keyword>
<gene>
    <name evidence="12" type="ORF">A2647_01155</name>
</gene>
<feature type="transmembrane region" description="Helical" evidence="10">
    <location>
        <begin position="63"/>
        <end position="83"/>
    </location>
</feature>
<dbReference type="Proteomes" id="UP000177370">
    <property type="component" value="Unassembled WGS sequence"/>
</dbReference>
<comment type="similarity">
    <text evidence="2">Belongs to the VKOR family.</text>
</comment>
<feature type="transmembrane region" description="Helical" evidence="10">
    <location>
        <begin position="121"/>
        <end position="141"/>
    </location>
</feature>
<keyword evidence="4" id="KW-0874">Quinone</keyword>
<comment type="subcellular location">
    <subcellularLocation>
        <location evidence="1">Membrane</location>
        <topology evidence="1">Multi-pass membrane protein</topology>
    </subcellularLocation>
</comment>
<evidence type="ECO:0000256" key="7">
    <source>
        <dbReference type="ARBA" id="ARBA00023136"/>
    </source>
</evidence>
<accession>A0A1F6V7K0</accession>
<dbReference type="InterPro" id="IPR044698">
    <property type="entry name" value="VKOR/LTO1"/>
</dbReference>
<evidence type="ECO:0000256" key="1">
    <source>
        <dbReference type="ARBA" id="ARBA00004141"/>
    </source>
</evidence>
<dbReference type="InterPro" id="IPR038354">
    <property type="entry name" value="VKOR_sf"/>
</dbReference>
<dbReference type="AlphaFoldDB" id="A0A1F6V7K0"/>
<keyword evidence="8" id="KW-1015">Disulfide bond</keyword>
<evidence type="ECO:0000256" key="6">
    <source>
        <dbReference type="ARBA" id="ARBA00023002"/>
    </source>
</evidence>
<comment type="caution">
    <text evidence="12">The sequence shown here is derived from an EMBL/GenBank/DDBJ whole genome shotgun (WGS) entry which is preliminary data.</text>
</comment>
<evidence type="ECO:0000256" key="10">
    <source>
        <dbReference type="SAM" id="Phobius"/>
    </source>
</evidence>
<evidence type="ECO:0000256" key="5">
    <source>
        <dbReference type="ARBA" id="ARBA00022989"/>
    </source>
</evidence>
<evidence type="ECO:0000256" key="8">
    <source>
        <dbReference type="ARBA" id="ARBA00023157"/>
    </source>
</evidence>
<sequence>MIFSNDVFMRIAICVLGFCGFMVARHIRYHKKTGKLLVCPIRFDCNTVVNSDYSKFFGIPVEILGIAYYCLVFVSYLFFIFTPGLLPNFLIGFMITLSMIAFIFSLYLIGVQIFVLKKGCSWCIVSAIISSAIVILTLMTYDFSSVAQILN</sequence>
<evidence type="ECO:0000256" key="9">
    <source>
        <dbReference type="ARBA" id="ARBA00023284"/>
    </source>
</evidence>